<keyword evidence="12 15" id="KW-0472">Membrane</keyword>
<keyword evidence="10 13" id="KW-0408">Iron</keyword>
<comment type="caution">
    <text evidence="16">The sequence shown here is derived from an EMBL/GenBank/DDBJ whole genome shotgun (WGS) entry which is preliminary data.</text>
</comment>
<feature type="transmembrane region" description="Helical" evidence="15">
    <location>
        <begin position="6"/>
        <end position="26"/>
    </location>
</feature>
<evidence type="ECO:0000256" key="13">
    <source>
        <dbReference type="PIRSR" id="PIRSR602401-1"/>
    </source>
</evidence>
<name>A0AAD5YGC6_9APHY</name>
<feature type="binding site" description="axial binding residue" evidence="13">
    <location>
        <position position="433"/>
    </location>
    <ligand>
        <name>heme</name>
        <dbReference type="ChEBI" id="CHEBI:30413"/>
    </ligand>
    <ligandPart>
        <name>Fe</name>
        <dbReference type="ChEBI" id="CHEBI:18248"/>
    </ligandPart>
</feature>
<dbReference type="EMBL" id="JANAWD010000099">
    <property type="protein sequence ID" value="KAJ3487193.1"/>
    <property type="molecule type" value="Genomic_DNA"/>
</dbReference>
<keyword evidence="9 14" id="KW-0560">Oxidoreductase</keyword>
<organism evidence="16 17">
    <name type="scientific">Meripilus lineatus</name>
    <dbReference type="NCBI Taxonomy" id="2056292"/>
    <lineage>
        <taxon>Eukaryota</taxon>
        <taxon>Fungi</taxon>
        <taxon>Dikarya</taxon>
        <taxon>Basidiomycota</taxon>
        <taxon>Agaricomycotina</taxon>
        <taxon>Agaricomycetes</taxon>
        <taxon>Polyporales</taxon>
        <taxon>Meripilaceae</taxon>
        <taxon>Meripilus</taxon>
    </lineage>
</organism>
<dbReference type="PANTHER" id="PTHR46300:SF7">
    <property type="entry name" value="P450, PUTATIVE (EUROFUNG)-RELATED"/>
    <property type="match status" value="1"/>
</dbReference>
<dbReference type="GO" id="GO:0020037">
    <property type="term" value="F:heme binding"/>
    <property type="evidence" value="ECO:0007669"/>
    <property type="project" value="InterPro"/>
</dbReference>
<evidence type="ECO:0000256" key="6">
    <source>
        <dbReference type="ARBA" id="ARBA00022692"/>
    </source>
</evidence>
<evidence type="ECO:0000256" key="10">
    <source>
        <dbReference type="ARBA" id="ARBA00023004"/>
    </source>
</evidence>
<comment type="similarity">
    <text evidence="4 14">Belongs to the cytochrome P450 family.</text>
</comment>
<dbReference type="GO" id="GO:0016705">
    <property type="term" value="F:oxidoreductase activity, acting on paired donors, with incorporation or reduction of molecular oxygen"/>
    <property type="evidence" value="ECO:0007669"/>
    <property type="project" value="InterPro"/>
</dbReference>
<evidence type="ECO:0000256" key="1">
    <source>
        <dbReference type="ARBA" id="ARBA00001971"/>
    </source>
</evidence>
<keyword evidence="6 15" id="KW-0812">Transmembrane</keyword>
<dbReference type="Proteomes" id="UP001212997">
    <property type="component" value="Unassembled WGS sequence"/>
</dbReference>
<protein>
    <recommendedName>
        <fullName evidence="18">Cytochrome P450</fullName>
    </recommendedName>
</protein>
<dbReference type="Gene3D" id="1.10.630.10">
    <property type="entry name" value="Cytochrome P450"/>
    <property type="match status" value="1"/>
</dbReference>
<comment type="pathway">
    <text evidence="3">Secondary metabolite biosynthesis.</text>
</comment>
<dbReference type="CDD" id="cd11065">
    <property type="entry name" value="CYP64-like"/>
    <property type="match status" value="1"/>
</dbReference>
<evidence type="ECO:0000256" key="4">
    <source>
        <dbReference type="ARBA" id="ARBA00010617"/>
    </source>
</evidence>
<evidence type="ECO:0008006" key="18">
    <source>
        <dbReference type="Google" id="ProtNLM"/>
    </source>
</evidence>
<dbReference type="GO" id="GO:0016020">
    <property type="term" value="C:membrane"/>
    <property type="evidence" value="ECO:0007669"/>
    <property type="project" value="UniProtKB-SubCell"/>
</dbReference>
<evidence type="ECO:0000256" key="15">
    <source>
        <dbReference type="SAM" id="Phobius"/>
    </source>
</evidence>
<dbReference type="InterPro" id="IPR017972">
    <property type="entry name" value="Cyt_P450_CS"/>
</dbReference>
<dbReference type="InterPro" id="IPR036396">
    <property type="entry name" value="Cyt_P450_sf"/>
</dbReference>
<dbReference type="PRINTS" id="PR00463">
    <property type="entry name" value="EP450I"/>
</dbReference>
<dbReference type="PANTHER" id="PTHR46300">
    <property type="entry name" value="P450, PUTATIVE (EUROFUNG)-RELATED-RELATED"/>
    <property type="match status" value="1"/>
</dbReference>
<evidence type="ECO:0000256" key="11">
    <source>
        <dbReference type="ARBA" id="ARBA00023033"/>
    </source>
</evidence>
<dbReference type="InterPro" id="IPR001128">
    <property type="entry name" value="Cyt_P450"/>
</dbReference>
<accession>A0AAD5YGC6</accession>
<evidence type="ECO:0000256" key="3">
    <source>
        <dbReference type="ARBA" id="ARBA00005179"/>
    </source>
</evidence>
<evidence type="ECO:0000256" key="8">
    <source>
        <dbReference type="ARBA" id="ARBA00022989"/>
    </source>
</evidence>
<dbReference type="Pfam" id="PF00067">
    <property type="entry name" value="p450"/>
    <property type="match status" value="1"/>
</dbReference>
<evidence type="ECO:0000256" key="14">
    <source>
        <dbReference type="RuleBase" id="RU000461"/>
    </source>
</evidence>
<keyword evidence="11 14" id="KW-0503">Monooxygenase</keyword>
<dbReference type="GO" id="GO:0004497">
    <property type="term" value="F:monooxygenase activity"/>
    <property type="evidence" value="ECO:0007669"/>
    <property type="project" value="UniProtKB-KW"/>
</dbReference>
<proteinExistence type="inferred from homology"/>
<keyword evidence="8 15" id="KW-1133">Transmembrane helix</keyword>
<keyword evidence="17" id="KW-1185">Reference proteome</keyword>
<dbReference type="AlphaFoldDB" id="A0AAD5YGC6"/>
<dbReference type="InterPro" id="IPR002401">
    <property type="entry name" value="Cyt_P450_E_grp-I"/>
</dbReference>
<gene>
    <name evidence="16" type="ORF">NLI96_g3705</name>
</gene>
<evidence type="ECO:0000256" key="12">
    <source>
        <dbReference type="ARBA" id="ARBA00023136"/>
    </source>
</evidence>
<evidence type="ECO:0000256" key="7">
    <source>
        <dbReference type="ARBA" id="ARBA00022723"/>
    </source>
</evidence>
<evidence type="ECO:0000256" key="5">
    <source>
        <dbReference type="ARBA" id="ARBA00022617"/>
    </source>
</evidence>
<dbReference type="GO" id="GO:0005506">
    <property type="term" value="F:iron ion binding"/>
    <property type="evidence" value="ECO:0007669"/>
    <property type="project" value="InterPro"/>
</dbReference>
<evidence type="ECO:0000313" key="17">
    <source>
        <dbReference type="Proteomes" id="UP001212997"/>
    </source>
</evidence>
<evidence type="ECO:0000313" key="16">
    <source>
        <dbReference type="EMBL" id="KAJ3487193.1"/>
    </source>
</evidence>
<sequence length="503" mass="57324">MNEEYYPSGLWILGILCLACLVRIIWQRRSRRYLPLPPGPKPLPVIGSLLDLPDNEDWLKYSEWNRKYVLGTVQAALDLLEKRSAIYSSRPSPVMDELTMWDFNMGMMPYSNMWRMHRRAVQEHFHLGVVSKYTSIQLEQTRSFLRRSLSNPEDVKQHVRQLFTAMTVQIVYGKAVEHMNDGYVTTAQKAVEGISQTHLPGKFWVDYFPFLRYLPSWAPGTRFQKVAKYYRRFVEDMRDVPFDLTKDDMAKGRARDSLARRMISKIEDKYAGTASYYDHELVARNITGLVYAAGADTTTSTAQSFLLAMAMFPHVQREAQAELDKLVGSSRLPNIGDFNSLHYVRAIVLESMRWMPAVPLGVSHMVITDDEYKGYSIPKGTVIIPNAWAMLHDPKDYPSPEEFNPKRFLKDGKLDSTVRSPMTIAFGFGRRICPGRHFAFNSLFLFMASVLHVYNIEAGLGTDGKPLANRVRATSGLVSSPDAVPCNLVVRSNEAKQLILDEA</sequence>
<dbReference type="PROSITE" id="PS00086">
    <property type="entry name" value="CYTOCHROME_P450"/>
    <property type="match status" value="1"/>
</dbReference>
<comment type="subcellular location">
    <subcellularLocation>
        <location evidence="2">Membrane</location>
        <topology evidence="2">Single-pass membrane protein</topology>
    </subcellularLocation>
</comment>
<dbReference type="InterPro" id="IPR050364">
    <property type="entry name" value="Cytochrome_P450_fung"/>
</dbReference>
<reference evidence="16" key="1">
    <citation type="submission" date="2022-07" db="EMBL/GenBank/DDBJ databases">
        <title>Genome Sequence of Physisporinus lineatus.</title>
        <authorList>
            <person name="Buettner E."/>
        </authorList>
    </citation>
    <scope>NUCLEOTIDE SEQUENCE</scope>
    <source>
        <strain evidence="16">VT162</strain>
    </source>
</reference>
<keyword evidence="7 13" id="KW-0479">Metal-binding</keyword>
<evidence type="ECO:0000256" key="2">
    <source>
        <dbReference type="ARBA" id="ARBA00004167"/>
    </source>
</evidence>
<dbReference type="SUPFAM" id="SSF48264">
    <property type="entry name" value="Cytochrome P450"/>
    <property type="match status" value="1"/>
</dbReference>
<keyword evidence="5 13" id="KW-0349">Heme</keyword>
<evidence type="ECO:0000256" key="9">
    <source>
        <dbReference type="ARBA" id="ARBA00023002"/>
    </source>
</evidence>
<dbReference type="PRINTS" id="PR00385">
    <property type="entry name" value="P450"/>
</dbReference>
<comment type="cofactor">
    <cofactor evidence="1 13">
        <name>heme</name>
        <dbReference type="ChEBI" id="CHEBI:30413"/>
    </cofactor>
</comment>